<feature type="compositionally biased region" description="Basic and acidic residues" evidence="1">
    <location>
        <begin position="682"/>
        <end position="697"/>
    </location>
</feature>
<evidence type="ECO:0000313" key="4">
    <source>
        <dbReference type="Proteomes" id="UP000693970"/>
    </source>
</evidence>
<feature type="compositionally biased region" description="Basic and acidic residues" evidence="1">
    <location>
        <begin position="207"/>
        <end position="229"/>
    </location>
</feature>
<feature type="region of interest" description="Disordered" evidence="1">
    <location>
        <begin position="1217"/>
        <end position="1243"/>
    </location>
</feature>
<evidence type="ECO:0000313" key="3">
    <source>
        <dbReference type="EMBL" id="KAG7360042.1"/>
    </source>
</evidence>
<gene>
    <name evidence="3" type="ORF">IV203_035140</name>
</gene>
<feature type="region of interest" description="Disordered" evidence="1">
    <location>
        <begin position="432"/>
        <end position="451"/>
    </location>
</feature>
<feature type="region of interest" description="Disordered" evidence="1">
    <location>
        <begin position="1838"/>
        <end position="1858"/>
    </location>
</feature>
<feature type="compositionally biased region" description="Basic and acidic residues" evidence="1">
    <location>
        <begin position="622"/>
        <end position="633"/>
    </location>
</feature>
<protein>
    <submittedName>
        <fullName evidence="3">Uncharacterized protein</fullName>
    </submittedName>
</protein>
<feature type="compositionally biased region" description="Low complexity" evidence="1">
    <location>
        <begin position="230"/>
        <end position="260"/>
    </location>
</feature>
<proteinExistence type="predicted"/>
<feature type="region of interest" description="Disordered" evidence="1">
    <location>
        <begin position="201"/>
        <end position="266"/>
    </location>
</feature>
<feature type="transmembrane region" description="Helical" evidence="2">
    <location>
        <begin position="1684"/>
        <end position="1705"/>
    </location>
</feature>
<accession>A0A9K3PUB8</accession>
<organism evidence="3 4">
    <name type="scientific">Nitzschia inconspicua</name>
    <dbReference type="NCBI Taxonomy" id="303405"/>
    <lineage>
        <taxon>Eukaryota</taxon>
        <taxon>Sar</taxon>
        <taxon>Stramenopiles</taxon>
        <taxon>Ochrophyta</taxon>
        <taxon>Bacillariophyta</taxon>
        <taxon>Bacillariophyceae</taxon>
        <taxon>Bacillariophycidae</taxon>
        <taxon>Bacillariales</taxon>
        <taxon>Bacillariaceae</taxon>
        <taxon>Nitzschia</taxon>
    </lineage>
</organism>
<feature type="region of interest" description="Disordered" evidence="1">
    <location>
        <begin position="1064"/>
        <end position="1144"/>
    </location>
</feature>
<feature type="compositionally biased region" description="Basic and acidic residues" evidence="1">
    <location>
        <begin position="1095"/>
        <end position="1105"/>
    </location>
</feature>
<feature type="compositionally biased region" description="Low complexity" evidence="1">
    <location>
        <begin position="1456"/>
        <end position="1467"/>
    </location>
</feature>
<keyword evidence="2" id="KW-1133">Transmembrane helix</keyword>
<feature type="region of interest" description="Disordered" evidence="1">
    <location>
        <begin position="963"/>
        <end position="1046"/>
    </location>
</feature>
<name>A0A9K3PUB8_9STRA</name>
<feature type="region of interest" description="Disordered" evidence="1">
    <location>
        <begin position="396"/>
        <end position="420"/>
    </location>
</feature>
<keyword evidence="4" id="KW-1185">Reference proteome</keyword>
<feature type="region of interest" description="Disordered" evidence="1">
    <location>
        <begin position="533"/>
        <end position="578"/>
    </location>
</feature>
<sequence>MRGFADAFEQRRHQQVDDGEDYYVSSANFPLDGITYTNAPASAYFNHQQNLHALPHNTSHLNIVTANHPHMRHDSTRYGGPSHGAERISNYPEVDLHHHYGGISPRHFHDSLVPPNLMQHSPMHQYDMPTSPVCPPPVITPSNRPTMVPHMGGNRTNHNVRYNEQNEHFNLRSPGRRQPDDRNPDDEAEVERYKEIYHKVFARHSRTPSEVRTSTEHTRTDYTRTEHTRTQYTQGQTTTSRSTSESTGSESSTSTSSFSEGLEDEDWEENIRSTLNEMAGNLKNLGGIHCNQAGPDSTEVQLRLNLPVPMQYMDHLDSVAKRGLTQLDLAAKKGFNTAVATLSPKKCNMQYDYSHLDDHVVDMEQRVYGMEERFIGTIHELHGNVMPVYKSLFQSQSDESSNVDEEDEGTYDEDDESTYEDPRFLAKSLQERSKALSTGKPRSRKSQREITIDTKVAPSISRVPSHIVITDAPSDFSSADSWRLSSTLGTSANVTSRRNTVSEFVDETECHDQTMNDRDGPDWIPAVTRKLDMIPKDSPTPEDKQSDAPLASTEKMPQQMKSTTTNEKPTSHHVKMKAKEVKSKKIDLMAEIPECIDLVIQKEHHDQIVESFSEITTELVDESSRDDLSDPPKIEPVSTPQKEPSPDEDVAIKSRTDEKNSFQEKPSLPVKDEIMSVVLQQQEHESASPLDEKRSFPIDEMAAEGGKPTAGLSPPRDKSSKQGSVFWTKETSFPFEQDEDCASLDGPNDFPAEDDMPVPKEVSESRTEKNTLSPVTPVDPEPQHQLKSDPSSPCKFEQRLDELETSKTSLGPMYLRVLRLRKEKGVLTSKVETESNAGAIPEDLEVESRCVACPKETVIDDKANVKEFSKPDLSATCSAEEPEKPEGLSSEDAKLDDAIKEVFVPDERDAPDDEMPGSLPQVAVKARAKTLLPKLDPATVAVEKVADHATDDFADNVVLKAQSEEMPEDERLQNSEETSLPAFDENEQIALPANNAPVAECRFPQDSQTPKAVEQTKNEESTSGTKFDDFDASSLDAPFDAAPKFPKTAENNIDFEMSIYESDQSFRSAREGTISGHSRKERGKTESQEQILAIVEDRKKSDHTNPNKPVLSCDEIMSDTRSTGVSGMEGEITGPEIASPLPGQPTLRVQKKSLLSDPAALVKTSSTLEKDVAHPGSISENPSEEEMQVENIFENRMSAIPSNTLAMNDDYNDISNCKKETSSTANDQSMVEDEGDELMPCPNHCLPSEEVADNTMDETCLSDEIEKSGLSIGGEEQEETEPGSSLIKQRRAVGSAAPNVDDSILPVLARTNRNRESLYQVQGFAEYCKKIEGFSESLERRILSNEVVEDSITKNDETEESSSSRVQLHQRTLDVGPEDPEESSIDDPSTRKHRSQSLEPLERGTSSVDMDLGSSDSDSEYSTTTTEDHPNDSSRSRESFVEEKSSIDEGGDPALSFSGRSGYGSSFVDEQSDIDTNSSSGQSSEEEDDVLPDMKIIHDQTEHDRHMSATRRFRNQIDVDADEVEIRYLSEHTRNLVSSSDATVRTFDTQNRTIPSMDETLRSRLTRVPTLASHSSKSENHVSPTKAIRSVFSSDTHLTSPLTTSFTMDTPLAAASTISSIRTFDHESVISGQRSELRRQRGLDDEGYIPPALSYLKDEISKQSIAMPIVSSRSRTKTSKPATIGVYGIVSFLGSVVFSILLFFYEWGRFFLLTIRGKQQAKIEYSPSRLKLSQPDQVLRREEIQDRSMDSFIHRANGRQPYYLHHQIDQREHVATTMTVNPPLFSTPMYEDDADEVGTCVGSIVPDTHPPTWEVISNPKQQKTSSFGVVKKAYSSISSGSSRTGWRRTREEEDVNWT</sequence>
<feature type="compositionally biased region" description="Basic and acidic residues" evidence="1">
    <location>
        <begin position="757"/>
        <end position="769"/>
    </location>
</feature>
<evidence type="ECO:0000256" key="1">
    <source>
        <dbReference type="SAM" id="MobiDB-lite"/>
    </source>
</evidence>
<feature type="compositionally biased region" description="Polar residues" evidence="1">
    <location>
        <begin position="721"/>
        <end position="731"/>
    </location>
</feature>
<evidence type="ECO:0000256" key="2">
    <source>
        <dbReference type="SAM" id="Phobius"/>
    </source>
</evidence>
<reference evidence="3" key="2">
    <citation type="submission" date="2021-04" db="EMBL/GenBank/DDBJ databases">
        <authorList>
            <person name="Podell S."/>
        </authorList>
    </citation>
    <scope>NUCLEOTIDE SEQUENCE</scope>
    <source>
        <strain evidence="3">Hildebrandi</strain>
    </source>
</reference>
<feature type="region of interest" description="Disordered" evidence="1">
    <location>
        <begin position="1166"/>
        <end position="1187"/>
    </location>
</feature>
<feature type="compositionally biased region" description="Polar residues" evidence="1">
    <location>
        <begin position="555"/>
        <end position="568"/>
    </location>
</feature>
<feature type="compositionally biased region" description="Basic and acidic residues" evidence="1">
    <location>
        <begin position="796"/>
        <end position="805"/>
    </location>
</feature>
<feature type="compositionally biased region" description="Acidic residues" evidence="1">
    <location>
        <begin position="401"/>
        <end position="419"/>
    </location>
</feature>
<keyword evidence="2" id="KW-0812">Transmembrane</keyword>
<feature type="compositionally biased region" description="Basic and acidic residues" evidence="1">
    <location>
        <begin position="1426"/>
        <end position="1447"/>
    </location>
</feature>
<feature type="region of interest" description="Disordered" evidence="1">
    <location>
        <begin position="1349"/>
        <end position="1492"/>
    </location>
</feature>
<dbReference type="EMBL" id="JAGRRH010000013">
    <property type="protein sequence ID" value="KAG7360042.1"/>
    <property type="molecule type" value="Genomic_DNA"/>
</dbReference>
<feature type="compositionally biased region" description="Basic and acidic residues" evidence="1">
    <location>
        <begin position="881"/>
        <end position="896"/>
    </location>
</feature>
<dbReference type="Proteomes" id="UP000693970">
    <property type="component" value="Unassembled WGS sequence"/>
</dbReference>
<feature type="compositionally biased region" description="Low complexity" evidence="1">
    <location>
        <begin position="1414"/>
        <end position="1425"/>
    </location>
</feature>
<dbReference type="OrthoDB" id="56780at2759"/>
<feature type="region of interest" description="Disordered" evidence="1">
    <location>
        <begin position="1265"/>
        <end position="1303"/>
    </location>
</feature>
<feature type="region of interest" description="Disordered" evidence="1">
    <location>
        <begin position="871"/>
        <end position="896"/>
    </location>
</feature>
<feature type="region of interest" description="Disordered" evidence="1">
    <location>
        <begin position="620"/>
        <end position="807"/>
    </location>
</feature>
<feature type="compositionally biased region" description="Basic and acidic residues" evidence="1">
    <location>
        <begin position="650"/>
        <end position="662"/>
    </location>
</feature>
<comment type="caution">
    <text evidence="3">The sequence shown here is derived from an EMBL/GenBank/DDBJ whole genome shotgun (WGS) entry which is preliminary data.</text>
</comment>
<reference evidence="3" key="1">
    <citation type="journal article" date="2021" name="Sci. Rep.">
        <title>Diploid genomic architecture of Nitzschia inconspicua, an elite biomass production diatom.</title>
        <authorList>
            <person name="Oliver A."/>
            <person name="Podell S."/>
            <person name="Pinowska A."/>
            <person name="Traller J.C."/>
            <person name="Smith S.R."/>
            <person name="McClure R."/>
            <person name="Beliaev A."/>
            <person name="Bohutskyi P."/>
            <person name="Hill E.A."/>
            <person name="Rabines A."/>
            <person name="Zheng H."/>
            <person name="Allen L.Z."/>
            <person name="Kuo A."/>
            <person name="Grigoriev I.V."/>
            <person name="Allen A.E."/>
            <person name="Hazlebeck D."/>
            <person name="Allen E.E."/>
        </authorList>
    </citation>
    <scope>NUCLEOTIDE SEQUENCE</scope>
    <source>
        <strain evidence="3">Hildebrandi</strain>
    </source>
</reference>
<keyword evidence="2" id="KW-0472">Membrane</keyword>
<feature type="compositionally biased region" description="Acidic residues" evidence="1">
    <location>
        <begin position="1376"/>
        <end position="1385"/>
    </location>
</feature>
<feature type="compositionally biased region" description="Basic and acidic residues" evidence="1">
    <location>
        <begin position="533"/>
        <end position="546"/>
    </location>
</feature>
<feature type="compositionally biased region" description="Polar residues" evidence="1">
    <location>
        <begin position="1361"/>
        <end position="1370"/>
    </location>
</feature>
<feature type="region of interest" description="Disordered" evidence="1">
    <location>
        <begin position="168"/>
        <end position="188"/>
    </location>
</feature>